<protein>
    <recommendedName>
        <fullName evidence="7">Nuclear transcription factor Y subunit</fullName>
    </recommendedName>
</protein>
<comment type="caution">
    <text evidence="9">The sequence shown here is derived from an EMBL/GenBank/DDBJ whole genome shotgun (WGS) entry which is preliminary data.</text>
</comment>
<comment type="subcellular location">
    <subcellularLocation>
        <location evidence="1 7">Nucleus</location>
    </subcellularLocation>
</comment>
<feature type="region of interest" description="Disordered" evidence="8">
    <location>
        <begin position="181"/>
        <end position="204"/>
    </location>
</feature>
<dbReference type="GO" id="GO:0016602">
    <property type="term" value="C:CCAAT-binding factor complex"/>
    <property type="evidence" value="ECO:0007669"/>
    <property type="project" value="InterPro"/>
</dbReference>
<dbReference type="GO" id="GO:0003677">
    <property type="term" value="F:DNA binding"/>
    <property type="evidence" value="ECO:0007669"/>
    <property type="project" value="UniProtKB-KW"/>
</dbReference>
<keyword evidence="2 7" id="KW-0805">Transcription regulation</keyword>
<dbReference type="Gene3D" id="6.10.250.2430">
    <property type="match status" value="1"/>
</dbReference>
<dbReference type="PROSITE" id="PS51152">
    <property type="entry name" value="NFYA_HAP2_2"/>
    <property type="match status" value="1"/>
</dbReference>
<dbReference type="SMART" id="SM00521">
    <property type="entry name" value="CBF"/>
    <property type="match status" value="1"/>
</dbReference>
<dbReference type="OrthoDB" id="1097733at2759"/>
<evidence type="ECO:0000256" key="5">
    <source>
        <dbReference type="ARBA" id="ARBA00023163"/>
    </source>
</evidence>
<evidence type="ECO:0000256" key="1">
    <source>
        <dbReference type="ARBA" id="ARBA00004123"/>
    </source>
</evidence>
<evidence type="ECO:0000256" key="4">
    <source>
        <dbReference type="ARBA" id="ARBA00023159"/>
    </source>
</evidence>
<accession>A0A8S4NS46</accession>
<dbReference type="Proteomes" id="UP000749559">
    <property type="component" value="Unassembled WGS sequence"/>
</dbReference>
<evidence type="ECO:0000313" key="9">
    <source>
        <dbReference type="EMBL" id="CAH1782910.1"/>
    </source>
</evidence>
<keyword evidence="6 7" id="KW-0539">Nucleus</keyword>
<gene>
    <name evidence="9" type="ORF">OFUS_LOCUS9309</name>
</gene>
<evidence type="ECO:0000313" key="10">
    <source>
        <dbReference type="Proteomes" id="UP000749559"/>
    </source>
</evidence>
<organism evidence="9 10">
    <name type="scientific">Owenia fusiformis</name>
    <name type="common">Polychaete worm</name>
    <dbReference type="NCBI Taxonomy" id="6347"/>
    <lineage>
        <taxon>Eukaryota</taxon>
        <taxon>Metazoa</taxon>
        <taxon>Spiralia</taxon>
        <taxon>Lophotrochozoa</taxon>
        <taxon>Annelida</taxon>
        <taxon>Polychaeta</taxon>
        <taxon>Sedentaria</taxon>
        <taxon>Canalipalpata</taxon>
        <taxon>Sabellida</taxon>
        <taxon>Oweniida</taxon>
        <taxon>Oweniidae</taxon>
        <taxon>Owenia</taxon>
    </lineage>
</organism>
<evidence type="ECO:0000256" key="2">
    <source>
        <dbReference type="ARBA" id="ARBA00023015"/>
    </source>
</evidence>
<reference evidence="9" key="1">
    <citation type="submission" date="2022-03" db="EMBL/GenBank/DDBJ databases">
        <authorList>
            <person name="Martin C."/>
        </authorList>
    </citation>
    <scope>NUCLEOTIDE SEQUENCE</scope>
</reference>
<keyword evidence="10" id="KW-1185">Reference proteome</keyword>
<dbReference type="PROSITE" id="PS00686">
    <property type="entry name" value="NFYA_HAP2_1"/>
    <property type="match status" value="1"/>
</dbReference>
<feature type="region of interest" description="Disordered" evidence="8">
    <location>
        <begin position="31"/>
        <end position="55"/>
    </location>
</feature>
<dbReference type="PANTHER" id="PTHR12632">
    <property type="entry name" value="TRANSCRIPTION FACTOR NF-Y ALPHA-RELATED"/>
    <property type="match status" value="1"/>
</dbReference>
<evidence type="ECO:0000256" key="7">
    <source>
        <dbReference type="RuleBase" id="RU367155"/>
    </source>
</evidence>
<dbReference type="EMBL" id="CAIIXF020000005">
    <property type="protein sequence ID" value="CAH1782910.1"/>
    <property type="molecule type" value="Genomic_DNA"/>
</dbReference>
<comment type="similarity">
    <text evidence="7">Belongs to the NFYA/HAP2 subunit family.</text>
</comment>
<dbReference type="PRINTS" id="PR00616">
    <property type="entry name" value="CCAATSUBUNTB"/>
</dbReference>
<dbReference type="InterPro" id="IPR018362">
    <property type="entry name" value="CCAAT-binding_factor_CS"/>
</dbReference>
<keyword evidence="5 7" id="KW-0804">Transcription</keyword>
<evidence type="ECO:0000256" key="8">
    <source>
        <dbReference type="SAM" id="MobiDB-lite"/>
    </source>
</evidence>
<feature type="non-terminal residue" evidence="9">
    <location>
        <position position="1"/>
    </location>
</feature>
<evidence type="ECO:0000256" key="6">
    <source>
        <dbReference type="ARBA" id="ARBA00023242"/>
    </source>
</evidence>
<comment type="function">
    <text evidence="7">Component of the sequence-specific heterotrimeric transcription factor (NF-Y) which specifically recognizes a 5'-CCAAT-3' box motif found in the promoters of its target genes.</text>
</comment>
<proteinExistence type="inferred from homology"/>
<comment type="subunit">
    <text evidence="7">Heterotrimer.</text>
</comment>
<sequence length="204" mass="22716">EMSTGNNSNVVLYGEDGQPIHVELVTDYHNSNKDHLGHDSQVNSNPGCHGNADHQLTDAGETFQQSSDKENQAGDDGSKLLTETAITCDMTEHHLTSGLQDVQMVAGSNGQMQVLQVPQGMQVVPLNQLPNQGHTDGDSGEQPFFVNAKQYNRILKRREARAKLEAQGRIPKTRQKYMYESRRKHALNRPRQHGQFGTKKTETL</sequence>
<dbReference type="AlphaFoldDB" id="A0A8S4NS46"/>
<dbReference type="InterPro" id="IPR001289">
    <property type="entry name" value="NFYA"/>
</dbReference>
<dbReference type="Pfam" id="PF02045">
    <property type="entry name" value="CBFB_NFYA"/>
    <property type="match status" value="1"/>
</dbReference>
<feature type="compositionally biased region" description="Basic residues" evidence="8">
    <location>
        <begin position="182"/>
        <end position="192"/>
    </location>
</feature>
<keyword evidence="3 7" id="KW-0238">DNA-binding</keyword>
<name>A0A8S4NS46_OWEFU</name>
<evidence type="ECO:0000256" key="3">
    <source>
        <dbReference type="ARBA" id="ARBA00023125"/>
    </source>
</evidence>
<keyword evidence="4" id="KW-0010">Activator</keyword>
<dbReference type="GO" id="GO:0003700">
    <property type="term" value="F:DNA-binding transcription factor activity"/>
    <property type="evidence" value="ECO:0007669"/>
    <property type="project" value="UniProtKB-UniRule"/>
</dbReference>